<feature type="transmembrane region" description="Helical" evidence="11">
    <location>
        <begin position="63"/>
        <end position="84"/>
    </location>
</feature>
<name>A0A6P8PGV4_GEOSA</name>
<dbReference type="InterPro" id="IPR000276">
    <property type="entry name" value="GPCR_Rhodpsn"/>
</dbReference>
<feature type="domain" description="G-protein coupled receptors family 1 profile" evidence="12">
    <location>
        <begin position="44"/>
        <end position="293"/>
    </location>
</feature>
<sequence length="314" mass="35086">MRNIQKENETEVTEFIILGFSDLPNLKGLLSLLCLSIYLITLTGNLTILTLVCIDSRLHTPMYFFLSNLAILDICFTTITLPKALVISLTKTKTISFLACMTQLYLIMTCTGVELYLLCAMAYDRYVAICNPLRYSVVMNKRLCVVLSICSWIAGFLDVLPHTVSISNSSFCGHNMVNHLFCDFQTILKLSCSDTSSVKLLMVTLNMCLVLGLFLFILTSYIHIIAAILKIQSVEGRRKAFSTCSSHLTVVVIYSGAVLFVYMRPLSMETRPEDKLYGVLFNAVIPMLNPMIYSLRNKDVKGALMKGLRVTTAG</sequence>
<keyword evidence="3 10" id="KW-0812">Transmembrane</keyword>
<dbReference type="GeneID" id="117350360"/>
<dbReference type="GO" id="GO:0004930">
    <property type="term" value="F:G protein-coupled receptor activity"/>
    <property type="evidence" value="ECO:0007669"/>
    <property type="project" value="UniProtKB-KW"/>
</dbReference>
<dbReference type="AlphaFoldDB" id="A0A6P8PGV4"/>
<dbReference type="PANTHER" id="PTHR26452">
    <property type="entry name" value="OLFACTORY RECEPTOR"/>
    <property type="match status" value="1"/>
</dbReference>
<feature type="transmembrane region" description="Helical" evidence="11">
    <location>
        <begin position="275"/>
        <end position="295"/>
    </location>
</feature>
<dbReference type="PROSITE" id="PS00237">
    <property type="entry name" value="G_PROTEIN_RECEP_F1_1"/>
    <property type="match status" value="1"/>
</dbReference>
<comment type="subcellular location">
    <subcellularLocation>
        <location evidence="1 11">Cell membrane</location>
        <topology evidence="1 11">Multi-pass membrane protein</topology>
    </subcellularLocation>
</comment>
<dbReference type="InterPro" id="IPR000725">
    <property type="entry name" value="Olfact_rcpt"/>
</dbReference>
<feature type="transmembrane region" description="Helical" evidence="11">
    <location>
        <begin position="29"/>
        <end position="51"/>
    </location>
</feature>
<evidence type="ECO:0000256" key="5">
    <source>
        <dbReference type="ARBA" id="ARBA00022989"/>
    </source>
</evidence>
<organism evidence="13 14">
    <name type="scientific">Geotrypetes seraphini</name>
    <name type="common">Gaboon caecilian</name>
    <name type="synonym">Caecilia seraphini</name>
    <dbReference type="NCBI Taxonomy" id="260995"/>
    <lineage>
        <taxon>Eukaryota</taxon>
        <taxon>Metazoa</taxon>
        <taxon>Chordata</taxon>
        <taxon>Craniata</taxon>
        <taxon>Vertebrata</taxon>
        <taxon>Euteleostomi</taxon>
        <taxon>Amphibia</taxon>
        <taxon>Gymnophiona</taxon>
        <taxon>Geotrypetes</taxon>
    </lineage>
</organism>
<evidence type="ECO:0000259" key="12">
    <source>
        <dbReference type="PROSITE" id="PS50262"/>
    </source>
</evidence>
<dbReference type="GO" id="GO:0005886">
    <property type="term" value="C:plasma membrane"/>
    <property type="evidence" value="ECO:0007669"/>
    <property type="project" value="UniProtKB-SubCell"/>
</dbReference>
<gene>
    <name evidence="14" type="primary">LOC117350360</name>
</gene>
<dbReference type="FunFam" id="1.20.1070.10:FF:000015">
    <property type="entry name" value="Olfactory receptor"/>
    <property type="match status" value="1"/>
</dbReference>
<proteinExistence type="inferred from homology"/>
<dbReference type="PROSITE" id="PS50262">
    <property type="entry name" value="G_PROTEIN_RECEP_F1_2"/>
    <property type="match status" value="1"/>
</dbReference>
<dbReference type="CDD" id="cd13954">
    <property type="entry name" value="7tmA_OR"/>
    <property type="match status" value="1"/>
</dbReference>
<dbReference type="PRINTS" id="PR00245">
    <property type="entry name" value="OLFACTORYR"/>
</dbReference>
<reference evidence="14" key="1">
    <citation type="submission" date="2025-08" db="UniProtKB">
        <authorList>
            <consortium name="RefSeq"/>
        </authorList>
    </citation>
    <scope>IDENTIFICATION</scope>
</reference>
<evidence type="ECO:0000256" key="1">
    <source>
        <dbReference type="ARBA" id="ARBA00004651"/>
    </source>
</evidence>
<protein>
    <recommendedName>
        <fullName evidence="11">Olfactory receptor</fullName>
    </recommendedName>
</protein>
<dbReference type="GO" id="GO:0004984">
    <property type="term" value="F:olfactory receptor activity"/>
    <property type="evidence" value="ECO:0007669"/>
    <property type="project" value="InterPro"/>
</dbReference>
<evidence type="ECO:0000256" key="9">
    <source>
        <dbReference type="ARBA" id="ARBA00023224"/>
    </source>
</evidence>
<dbReference type="Gene3D" id="1.20.1070.10">
    <property type="entry name" value="Rhodopsin 7-helix transmembrane proteins"/>
    <property type="match status" value="1"/>
</dbReference>
<feature type="transmembrane region" description="Helical" evidence="11">
    <location>
        <begin position="241"/>
        <end position="263"/>
    </location>
</feature>
<evidence type="ECO:0000256" key="7">
    <source>
        <dbReference type="ARBA" id="ARBA00023136"/>
    </source>
</evidence>
<keyword evidence="8 10" id="KW-0675">Receptor</keyword>
<accession>A0A6P8PGV4</accession>
<feature type="transmembrane region" description="Helical" evidence="11">
    <location>
        <begin position="143"/>
        <end position="160"/>
    </location>
</feature>
<dbReference type="InParanoid" id="A0A6P8PGV4"/>
<keyword evidence="13" id="KW-1185">Reference proteome</keyword>
<dbReference type="RefSeq" id="XP_033780520.1">
    <property type="nucleotide sequence ID" value="XM_033924629.1"/>
</dbReference>
<evidence type="ECO:0000256" key="3">
    <source>
        <dbReference type="ARBA" id="ARBA00022692"/>
    </source>
</evidence>
<evidence type="ECO:0000256" key="10">
    <source>
        <dbReference type="RuleBase" id="RU000688"/>
    </source>
</evidence>
<evidence type="ECO:0000256" key="2">
    <source>
        <dbReference type="ARBA" id="ARBA00022475"/>
    </source>
</evidence>
<evidence type="ECO:0000256" key="6">
    <source>
        <dbReference type="ARBA" id="ARBA00023040"/>
    </source>
</evidence>
<evidence type="ECO:0000313" key="14">
    <source>
        <dbReference type="RefSeq" id="XP_033780520.1"/>
    </source>
</evidence>
<dbReference type="Proteomes" id="UP000515159">
    <property type="component" value="Chromosome 16"/>
</dbReference>
<dbReference type="InterPro" id="IPR017452">
    <property type="entry name" value="GPCR_Rhodpsn_7TM"/>
</dbReference>
<evidence type="ECO:0000256" key="11">
    <source>
        <dbReference type="RuleBase" id="RU363047"/>
    </source>
</evidence>
<dbReference type="InterPro" id="IPR050516">
    <property type="entry name" value="Olfactory_GPCR"/>
</dbReference>
<dbReference type="SUPFAM" id="SSF81321">
    <property type="entry name" value="Family A G protein-coupled receptor-like"/>
    <property type="match status" value="1"/>
</dbReference>
<feature type="transmembrane region" description="Helical" evidence="11">
    <location>
        <begin position="104"/>
        <end position="123"/>
    </location>
</feature>
<keyword evidence="9 10" id="KW-0807">Transducer</keyword>
<keyword evidence="2 11" id="KW-1003">Cell membrane</keyword>
<evidence type="ECO:0000256" key="4">
    <source>
        <dbReference type="ARBA" id="ARBA00022725"/>
    </source>
</evidence>
<evidence type="ECO:0000313" key="13">
    <source>
        <dbReference type="Proteomes" id="UP000515159"/>
    </source>
</evidence>
<feature type="transmembrane region" description="Helical" evidence="11">
    <location>
        <begin position="203"/>
        <end position="229"/>
    </location>
</feature>
<dbReference type="Pfam" id="PF13853">
    <property type="entry name" value="7tm_4"/>
    <property type="match status" value="1"/>
</dbReference>
<dbReference type="PRINTS" id="PR00237">
    <property type="entry name" value="GPCRRHODOPSN"/>
</dbReference>
<keyword evidence="7 11" id="KW-0472">Membrane</keyword>
<keyword evidence="6 10" id="KW-0297">G-protein coupled receptor</keyword>
<keyword evidence="5 11" id="KW-1133">Transmembrane helix</keyword>
<evidence type="ECO:0000256" key="8">
    <source>
        <dbReference type="ARBA" id="ARBA00023170"/>
    </source>
</evidence>
<comment type="similarity">
    <text evidence="10">Belongs to the G-protein coupled receptor 1 family.</text>
</comment>
<keyword evidence="11" id="KW-0716">Sensory transduction</keyword>
<dbReference type="KEGG" id="gsh:117350360"/>
<dbReference type="OrthoDB" id="9897833at2759"/>
<keyword evidence="4 11" id="KW-0552">Olfaction</keyword>